<feature type="signal peptide" evidence="1">
    <location>
        <begin position="1"/>
        <end position="17"/>
    </location>
</feature>
<dbReference type="EMBL" id="KZ623686">
    <property type="protein sequence ID" value="PNS22168.1"/>
    <property type="molecule type" value="Genomic_DNA"/>
</dbReference>
<reference evidence="2" key="2">
    <citation type="submission" date="2017-07" db="EMBL/GenBank/DDBJ databases">
        <title>WGS assembly of Populus trichocarpa.</title>
        <authorList>
            <person name="Tuskan G."/>
            <person name="Difazio S."/>
            <person name="Jansson S."/>
            <person name="Bohlmann J."/>
            <person name="Grigoriev I."/>
            <person name="Hellsten U."/>
            <person name="Putnam N."/>
            <person name="Ralph S."/>
            <person name="Rombauts S."/>
            <person name="Salamov A."/>
            <person name="Schein J."/>
            <person name="Sterck L."/>
            <person name="Aerts A."/>
            <person name="Bhalerao R."/>
            <person name="Bhalerao R."/>
            <person name="Blaudez D."/>
            <person name="Boerjan W."/>
            <person name="Brun A."/>
            <person name="Brunner A."/>
            <person name="Busov V."/>
            <person name="Campbell M."/>
            <person name="Carlson J."/>
            <person name="Chalot M."/>
            <person name="Chapman J."/>
            <person name="Chen G."/>
            <person name="Cooper D."/>
            <person name="Coutinho P."/>
            <person name="Couturier J."/>
            <person name="Covert S."/>
            <person name="Cronk Q."/>
            <person name="Cunningham R."/>
            <person name="Davis J."/>
            <person name="Degroeve S."/>
            <person name="Dejardin A."/>
            <person name="Depamphilis C."/>
            <person name="Detter J."/>
            <person name="Dirks B."/>
            <person name="Dubchak I."/>
            <person name="Duplessis S."/>
            <person name="Ehlting J."/>
            <person name="Ellis B."/>
            <person name="Gendler K."/>
            <person name="Goodstein D."/>
            <person name="Gribskov M."/>
            <person name="Grimwood J."/>
            <person name="Groover A."/>
            <person name="Gunter L."/>
            <person name="Hamberger B."/>
            <person name="Heinze B."/>
            <person name="Helariutta Y."/>
            <person name="Henrissat B."/>
            <person name="Holligan D."/>
            <person name="Holt R."/>
            <person name="Huang W."/>
            <person name="Islam-Faridi N."/>
            <person name="Jones S."/>
            <person name="Jones-Rhoades M."/>
            <person name="Jorgensen R."/>
            <person name="Joshi C."/>
            <person name="Kangasjarvi J."/>
            <person name="Karlsson J."/>
            <person name="Kelleher C."/>
            <person name="Kirkpatrick R."/>
            <person name="Kirst M."/>
            <person name="Kohler A."/>
            <person name="Kalluri U."/>
            <person name="Larimer F."/>
            <person name="Leebens-Mack J."/>
            <person name="Leple J."/>
            <person name="Locascio P."/>
            <person name="Lou Y."/>
            <person name="Lucas S."/>
            <person name="Martin F."/>
            <person name="Montanini B."/>
            <person name="Napoli C."/>
            <person name="Nelson D."/>
            <person name="Nelson C."/>
            <person name="Nieminen K."/>
            <person name="Nilsson O."/>
            <person name="Pereda V."/>
            <person name="Peter G."/>
            <person name="Philippe R."/>
            <person name="Pilate G."/>
            <person name="Poliakov A."/>
            <person name="Razumovskaya J."/>
            <person name="Richardson P."/>
            <person name="Rinaldi C."/>
            <person name="Ritland K."/>
            <person name="Rouze P."/>
            <person name="Ryaboy D."/>
            <person name="Schmutz J."/>
            <person name="Schrader J."/>
            <person name="Segerman B."/>
            <person name="Shin H."/>
            <person name="Siddiqui A."/>
            <person name="Sterky F."/>
            <person name="Terry A."/>
            <person name="Tsai C."/>
            <person name="Uberbacher E."/>
            <person name="Unneberg P."/>
            <person name="Vahala J."/>
            <person name="Wall K."/>
            <person name="Wessler S."/>
            <person name="Yang G."/>
            <person name="Yin T."/>
            <person name="Douglas C."/>
            <person name="Marra M."/>
            <person name="Sandberg G."/>
            <person name="Van De Peer Y."/>
            <person name="Rokhsar D."/>
        </authorList>
    </citation>
    <scope>NUCLEOTIDE SEQUENCE</scope>
    <source>
        <strain evidence="2">Nisqually-1</strain>
    </source>
</reference>
<feature type="chain" id="PRO_5030165828" description="Secreted protein" evidence="1">
    <location>
        <begin position="18"/>
        <end position="97"/>
    </location>
</feature>
<gene>
    <name evidence="2" type="ORF">POPTR_T166500</name>
</gene>
<accession>B9GLM9</accession>
<evidence type="ECO:0000256" key="1">
    <source>
        <dbReference type="SAM" id="SignalP"/>
    </source>
</evidence>
<dbReference type="AlphaFoldDB" id="B9GLM9"/>
<proteinExistence type="predicted"/>
<keyword evidence="1" id="KW-0732">Signal</keyword>
<dbReference type="HOGENOM" id="CLU_2350605_0_0_1"/>
<protein>
    <recommendedName>
        <fullName evidence="3">Secreted protein</fullName>
    </recommendedName>
</protein>
<evidence type="ECO:0008006" key="3">
    <source>
        <dbReference type="Google" id="ProtNLM"/>
    </source>
</evidence>
<reference evidence="2" key="1">
    <citation type="journal article" date="2006" name="Science">
        <title>The genome of black cottonwood, Populus trichocarpa (Torr. &amp; Gray).</title>
        <authorList>
            <person name="Tuskan G.A."/>
            <person name="Difazio S."/>
            <person name="Jansson S."/>
            <person name="Bohlmann J."/>
            <person name="Grigoriev I."/>
            <person name="Hellsten U."/>
            <person name="Putnam N."/>
            <person name="Ralph S."/>
            <person name="Rombauts S."/>
            <person name="Salamov A."/>
            <person name="Schein J."/>
            <person name="Sterck L."/>
            <person name="Aerts A."/>
            <person name="Bhalerao R.R."/>
            <person name="Bhalerao R.P."/>
            <person name="Blaudez D."/>
            <person name="Boerjan W."/>
            <person name="Brun A."/>
            <person name="Brunner A."/>
            <person name="Busov V."/>
            <person name="Campbell M."/>
            <person name="Carlson J."/>
            <person name="Chalot M."/>
            <person name="Chapman J."/>
            <person name="Chen G.L."/>
            <person name="Cooper D."/>
            <person name="Coutinho P.M."/>
            <person name="Couturier J."/>
            <person name="Covert S."/>
            <person name="Cronk Q."/>
            <person name="Cunningham R."/>
            <person name="Davis J."/>
            <person name="Degroeve S."/>
            <person name="Dejardin A."/>
            <person name="Depamphilis C."/>
            <person name="Detter J."/>
            <person name="Dirks B."/>
            <person name="Dubchak I."/>
            <person name="Duplessis S."/>
            <person name="Ehlting J."/>
            <person name="Ellis B."/>
            <person name="Gendler K."/>
            <person name="Goodstein D."/>
            <person name="Gribskov M."/>
            <person name="Grimwood J."/>
            <person name="Groover A."/>
            <person name="Gunter L."/>
            <person name="Hamberger B."/>
            <person name="Heinze B."/>
            <person name="Helariutta Y."/>
            <person name="Henrissat B."/>
            <person name="Holligan D."/>
            <person name="Holt R."/>
            <person name="Huang W."/>
            <person name="Islam-Faridi N."/>
            <person name="Jones S."/>
            <person name="Jones-Rhoades M."/>
            <person name="Jorgensen R."/>
            <person name="Joshi C."/>
            <person name="Kangasjarvi J."/>
            <person name="Karlsson J."/>
            <person name="Kelleher C."/>
            <person name="Kirkpatrick R."/>
            <person name="Kirst M."/>
            <person name="Kohler A."/>
            <person name="Kalluri U."/>
            <person name="Larimer F."/>
            <person name="Leebens-Mack J."/>
            <person name="Leple J.C."/>
            <person name="Locascio P."/>
            <person name="Lou Y."/>
            <person name="Lucas S."/>
            <person name="Martin F."/>
            <person name="Montanini B."/>
            <person name="Napoli C."/>
            <person name="Nelson D.R."/>
            <person name="Nelson C."/>
            <person name="Nieminen K."/>
            <person name="Nilsson O."/>
            <person name="Pereda V."/>
            <person name="Peter G."/>
            <person name="Philippe R."/>
            <person name="Pilate G."/>
            <person name="Poliakov A."/>
            <person name="Razumovskaya J."/>
            <person name="Richardson P."/>
            <person name="Rinaldi C."/>
            <person name="Ritland K."/>
            <person name="Rouze P."/>
            <person name="Ryaboy D."/>
            <person name="Schmutz J."/>
            <person name="Schrader J."/>
            <person name="Segerman B."/>
            <person name="Shin H."/>
            <person name="Siddiqui A."/>
            <person name="Sterky F."/>
            <person name="Terry A."/>
            <person name="Tsai C.J."/>
            <person name="Uberbacher E."/>
            <person name="Unneberg P."/>
            <person name="Vahala J."/>
            <person name="Wall K."/>
            <person name="Wessler S."/>
            <person name="Yang G."/>
            <person name="Yin T."/>
            <person name="Douglas C."/>
            <person name="Marra M."/>
            <person name="Sandberg G."/>
            <person name="Van de Peer Y."/>
            <person name="Rokhsar D."/>
        </authorList>
    </citation>
    <scope>NUCLEOTIDE SEQUENCE [LARGE SCALE GENOMIC DNA]</scope>
    <source>
        <strain evidence="2">Nisqually-1</strain>
    </source>
</reference>
<organism evidence="2">
    <name type="scientific">Populus trichocarpa</name>
    <name type="common">Western balsam poplar</name>
    <name type="synonym">Populus balsamifera subsp. trichocarpa</name>
    <dbReference type="NCBI Taxonomy" id="3694"/>
    <lineage>
        <taxon>Eukaryota</taxon>
        <taxon>Viridiplantae</taxon>
        <taxon>Streptophyta</taxon>
        <taxon>Embryophyta</taxon>
        <taxon>Tracheophyta</taxon>
        <taxon>Spermatophyta</taxon>
        <taxon>Magnoliopsida</taxon>
        <taxon>eudicotyledons</taxon>
        <taxon>Gunneridae</taxon>
        <taxon>Pentapetalae</taxon>
        <taxon>rosids</taxon>
        <taxon>fabids</taxon>
        <taxon>Malpighiales</taxon>
        <taxon>Salicaceae</taxon>
        <taxon>Saliceae</taxon>
        <taxon>Populus</taxon>
    </lineage>
</organism>
<evidence type="ECO:0000313" key="2">
    <source>
        <dbReference type="EMBL" id="PNS22168.1"/>
    </source>
</evidence>
<sequence>MVELLSLAVLLGGTVEALMEGLLTMTGRTAAAGSSSGVALVVAMRTAAGGSSPFSPSSFSLPRLGNGVGDTAAVLLVCAEAKASSSSRVLHAGGGEW</sequence>
<dbReference type="InParanoid" id="B9GLM9"/>
<name>B9GLM9_POPTR</name>